<dbReference type="GO" id="GO:0003924">
    <property type="term" value="F:GTPase activity"/>
    <property type="evidence" value="ECO:0007669"/>
    <property type="project" value="InterPro"/>
</dbReference>
<dbReference type="PROSITE" id="PS51882">
    <property type="entry name" value="G_ALPHA"/>
    <property type="match status" value="1"/>
</dbReference>
<dbReference type="GO" id="GO:0007186">
    <property type="term" value="P:G protein-coupled receptor signaling pathway"/>
    <property type="evidence" value="ECO:0007669"/>
    <property type="project" value="InterPro"/>
</dbReference>
<dbReference type="EMBL" id="MU167218">
    <property type="protein sequence ID" value="KAG0150527.1"/>
    <property type="molecule type" value="Genomic_DNA"/>
</dbReference>
<comment type="caution">
    <text evidence="6">The sequence shown here is derived from an EMBL/GenBank/DDBJ whole genome shotgun (WGS) entry which is preliminary data.</text>
</comment>
<dbReference type="FunFam" id="3.40.50.300:FF:000692">
    <property type="entry name" value="Guanine nucleotide-binding protein subunit alpha"/>
    <property type="match status" value="1"/>
</dbReference>
<keyword evidence="7" id="KW-1185">Reference proteome</keyword>
<sequence length="146" mass="16862">MSDAGGRQSERRKWMHCFENVTVILFLIALSGYDKTLLEDNEANQMKDALSRLIRSWNRLGLSMCVLSCFSTRLIYSKKNWPVHPCAFTFQTCLSYFTTRFLQLNKTPDLKVYSHYTCATDSTMMKVVMESVDNTILKLNIHSSLV</sequence>
<organism evidence="6 7">
    <name type="scientific">Cronartium quercuum f. sp. fusiforme G11</name>
    <dbReference type="NCBI Taxonomy" id="708437"/>
    <lineage>
        <taxon>Eukaryota</taxon>
        <taxon>Fungi</taxon>
        <taxon>Dikarya</taxon>
        <taxon>Basidiomycota</taxon>
        <taxon>Pucciniomycotina</taxon>
        <taxon>Pucciniomycetes</taxon>
        <taxon>Pucciniales</taxon>
        <taxon>Coleosporiaceae</taxon>
        <taxon>Cronartium</taxon>
    </lineage>
</organism>
<dbReference type="GO" id="GO:0001664">
    <property type="term" value="F:G protein-coupled receptor binding"/>
    <property type="evidence" value="ECO:0007669"/>
    <property type="project" value="TreeGrafter"/>
</dbReference>
<evidence type="ECO:0000256" key="3">
    <source>
        <dbReference type="ARBA" id="ARBA00023134"/>
    </source>
</evidence>
<dbReference type="Gene3D" id="3.40.50.300">
    <property type="entry name" value="P-loop containing nucleotide triphosphate hydrolases"/>
    <property type="match status" value="1"/>
</dbReference>
<reference evidence="6" key="1">
    <citation type="submission" date="2013-11" db="EMBL/GenBank/DDBJ databases">
        <title>Genome sequence of the fusiform rust pathogen reveals effectors for host alternation and coevolution with pine.</title>
        <authorList>
            <consortium name="DOE Joint Genome Institute"/>
            <person name="Smith K."/>
            <person name="Pendleton A."/>
            <person name="Kubisiak T."/>
            <person name="Anderson C."/>
            <person name="Salamov A."/>
            <person name="Aerts A."/>
            <person name="Riley R."/>
            <person name="Clum A."/>
            <person name="Lindquist E."/>
            <person name="Ence D."/>
            <person name="Campbell M."/>
            <person name="Kronenberg Z."/>
            <person name="Feau N."/>
            <person name="Dhillon B."/>
            <person name="Hamelin R."/>
            <person name="Burleigh J."/>
            <person name="Smith J."/>
            <person name="Yandell M."/>
            <person name="Nelson C."/>
            <person name="Grigoriev I."/>
            <person name="Davis J."/>
        </authorList>
    </citation>
    <scope>NUCLEOTIDE SEQUENCE</scope>
    <source>
        <strain evidence="6">G11</strain>
    </source>
</reference>
<dbReference type="Proteomes" id="UP000886653">
    <property type="component" value="Unassembled WGS sequence"/>
</dbReference>
<name>A0A9P6NUC9_9BASI</name>
<dbReference type="InterPro" id="IPR001019">
    <property type="entry name" value="Gprotein_alpha_su"/>
</dbReference>
<dbReference type="GO" id="GO:0005737">
    <property type="term" value="C:cytoplasm"/>
    <property type="evidence" value="ECO:0007669"/>
    <property type="project" value="TreeGrafter"/>
</dbReference>
<keyword evidence="1" id="KW-0479">Metal-binding</keyword>
<gene>
    <name evidence="6" type="ORF">CROQUDRAFT_175585</name>
</gene>
<keyword evidence="3 5" id="KW-0342">GTP-binding</keyword>
<dbReference type="GO" id="GO:0031683">
    <property type="term" value="F:G-protein beta/gamma-subunit complex binding"/>
    <property type="evidence" value="ECO:0007669"/>
    <property type="project" value="InterPro"/>
</dbReference>
<dbReference type="GO" id="GO:0046872">
    <property type="term" value="F:metal ion binding"/>
    <property type="evidence" value="ECO:0007669"/>
    <property type="project" value="UniProtKB-KW"/>
</dbReference>
<keyword evidence="2 5" id="KW-0547">Nucleotide-binding</keyword>
<dbReference type="AlphaFoldDB" id="A0A9P6NUC9"/>
<dbReference type="PANTHER" id="PTHR10218">
    <property type="entry name" value="GTP-BINDING PROTEIN ALPHA SUBUNIT"/>
    <property type="match status" value="1"/>
</dbReference>
<evidence type="ECO:0000256" key="2">
    <source>
        <dbReference type="ARBA" id="ARBA00022741"/>
    </source>
</evidence>
<evidence type="ECO:0000256" key="1">
    <source>
        <dbReference type="ARBA" id="ARBA00022723"/>
    </source>
</evidence>
<dbReference type="InterPro" id="IPR027417">
    <property type="entry name" value="P-loop_NTPase"/>
</dbReference>
<evidence type="ECO:0000313" key="7">
    <source>
        <dbReference type="Proteomes" id="UP000886653"/>
    </source>
</evidence>
<dbReference type="SMART" id="SM00275">
    <property type="entry name" value="G_alpha"/>
    <property type="match status" value="1"/>
</dbReference>
<proteinExistence type="predicted"/>
<dbReference type="GO" id="GO:0005525">
    <property type="term" value="F:GTP binding"/>
    <property type="evidence" value="ECO:0007669"/>
    <property type="project" value="UniProtKB-KW"/>
</dbReference>
<dbReference type="GO" id="GO:0000750">
    <property type="term" value="P:pheromone-dependent signal transduction involved in conjugation with cellular fusion"/>
    <property type="evidence" value="ECO:0007669"/>
    <property type="project" value="TreeGrafter"/>
</dbReference>
<evidence type="ECO:0000256" key="5">
    <source>
        <dbReference type="PIRSR" id="PIRSR601019-1"/>
    </source>
</evidence>
<evidence type="ECO:0000256" key="4">
    <source>
        <dbReference type="ARBA" id="ARBA00023224"/>
    </source>
</evidence>
<dbReference type="OrthoDB" id="5817230at2759"/>
<accession>A0A9P6NUC9</accession>
<dbReference type="Pfam" id="PF00503">
    <property type="entry name" value="G-alpha"/>
    <property type="match status" value="1"/>
</dbReference>
<dbReference type="SUPFAM" id="SSF52540">
    <property type="entry name" value="P-loop containing nucleoside triphosphate hydrolases"/>
    <property type="match status" value="1"/>
</dbReference>
<dbReference type="GO" id="GO:0005834">
    <property type="term" value="C:heterotrimeric G-protein complex"/>
    <property type="evidence" value="ECO:0007669"/>
    <property type="project" value="TreeGrafter"/>
</dbReference>
<protein>
    <submittedName>
        <fullName evidence="6">Uncharacterized protein</fullName>
    </submittedName>
</protein>
<evidence type="ECO:0000313" key="6">
    <source>
        <dbReference type="EMBL" id="KAG0150527.1"/>
    </source>
</evidence>
<keyword evidence="4" id="KW-0807">Transducer</keyword>
<dbReference type="PANTHER" id="PTHR10218:SF242">
    <property type="entry name" value="GUANINE NUCLEOTIDE-BINDING PROTEIN ALPHA-1 SUBUNIT"/>
    <property type="match status" value="1"/>
</dbReference>
<feature type="binding site" evidence="5">
    <location>
        <position position="119"/>
    </location>
    <ligand>
        <name>GTP</name>
        <dbReference type="ChEBI" id="CHEBI:37565"/>
    </ligand>
</feature>